<proteinExistence type="predicted"/>
<gene>
    <name evidence="1" type="ORF">LOK49_LG11G00913</name>
</gene>
<organism evidence="1 2">
    <name type="scientific">Camellia lanceoleosa</name>
    <dbReference type="NCBI Taxonomy" id="1840588"/>
    <lineage>
        <taxon>Eukaryota</taxon>
        <taxon>Viridiplantae</taxon>
        <taxon>Streptophyta</taxon>
        <taxon>Embryophyta</taxon>
        <taxon>Tracheophyta</taxon>
        <taxon>Spermatophyta</taxon>
        <taxon>Magnoliopsida</taxon>
        <taxon>eudicotyledons</taxon>
        <taxon>Gunneridae</taxon>
        <taxon>Pentapetalae</taxon>
        <taxon>asterids</taxon>
        <taxon>Ericales</taxon>
        <taxon>Theaceae</taxon>
        <taxon>Camellia</taxon>
    </lineage>
</organism>
<dbReference type="Proteomes" id="UP001060215">
    <property type="component" value="Chromosome 12"/>
</dbReference>
<evidence type="ECO:0000313" key="1">
    <source>
        <dbReference type="EMBL" id="KAI7993890.1"/>
    </source>
</evidence>
<dbReference type="EMBL" id="CM045769">
    <property type="protein sequence ID" value="KAI7993890.1"/>
    <property type="molecule type" value="Genomic_DNA"/>
</dbReference>
<comment type="caution">
    <text evidence="1">The sequence shown here is derived from an EMBL/GenBank/DDBJ whole genome shotgun (WGS) entry which is preliminary data.</text>
</comment>
<sequence length="333" mass="35591">MGYSSFSSSFIVSLLLVFLLLINISTTRPSKKATDYIGQIFPKTQNLSLCLQTLAQSSSGDFKALSQIRINITQTNVNQTSNLIASLSKQAANPKVKGVLYTSAKNYEGAIDNHNVATHAMNSGDIRSMNARVSATKADLGTCEDEFEGTLIPRLVLATEALALKLLMSPEFIAYLVTLRRTVYISLCYVDCDLAESFKTLPQSSSGDLKALYQIAINITQTNVKQTSNLIASLSKQAADPKINGTLSMCAKNYEDAIGNLNVARQAMNSGDTRSMNARALAAVTDLGIRDPPNSSSQVSGSISASEALAFILLTSPELIACPATLRSSIAPS</sequence>
<name>A0ACC0FYN7_9ERIC</name>
<keyword evidence="2" id="KW-1185">Reference proteome</keyword>
<protein>
    <submittedName>
        <fullName evidence="1">Pectinesterase inhibitor</fullName>
    </submittedName>
</protein>
<evidence type="ECO:0000313" key="2">
    <source>
        <dbReference type="Proteomes" id="UP001060215"/>
    </source>
</evidence>
<reference evidence="1 2" key="1">
    <citation type="journal article" date="2022" name="Plant J.">
        <title>Chromosome-level genome of Camellia lanceoleosa provides a valuable resource for understanding genome evolution and self-incompatibility.</title>
        <authorList>
            <person name="Gong W."/>
            <person name="Xiao S."/>
            <person name="Wang L."/>
            <person name="Liao Z."/>
            <person name="Chang Y."/>
            <person name="Mo W."/>
            <person name="Hu G."/>
            <person name="Li W."/>
            <person name="Zhao G."/>
            <person name="Zhu H."/>
            <person name="Hu X."/>
            <person name="Ji K."/>
            <person name="Xiang X."/>
            <person name="Song Q."/>
            <person name="Yuan D."/>
            <person name="Jin S."/>
            <person name="Zhang L."/>
        </authorList>
    </citation>
    <scope>NUCLEOTIDE SEQUENCE [LARGE SCALE GENOMIC DNA]</scope>
    <source>
        <strain evidence="1">SQ_2022a</strain>
    </source>
</reference>
<accession>A0ACC0FYN7</accession>